<feature type="domain" description="HTH tetR-type" evidence="5">
    <location>
        <begin position="1"/>
        <end position="57"/>
    </location>
</feature>
<dbReference type="PROSITE" id="PS50977">
    <property type="entry name" value="HTH_TETR_2"/>
    <property type="match status" value="1"/>
</dbReference>
<dbReference type="InterPro" id="IPR001647">
    <property type="entry name" value="HTH_TetR"/>
</dbReference>
<organism evidence="6 7">
    <name type="scientific">Paenibacillus psychroresistens</name>
    <dbReference type="NCBI Taxonomy" id="1778678"/>
    <lineage>
        <taxon>Bacteria</taxon>
        <taxon>Bacillati</taxon>
        <taxon>Bacillota</taxon>
        <taxon>Bacilli</taxon>
        <taxon>Bacillales</taxon>
        <taxon>Paenibacillaceae</taxon>
        <taxon>Paenibacillus</taxon>
    </lineage>
</organism>
<evidence type="ECO:0000313" key="6">
    <source>
        <dbReference type="EMBL" id="QGQ95093.1"/>
    </source>
</evidence>
<evidence type="ECO:0000256" key="1">
    <source>
        <dbReference type="ARBA" id="ARBA00023015"/>
    </source>
</evidence>
<evidence type="ECO:0000256" key="2">
    <source>
        <dbReference type="ARBA" id="ARBA00023125"/>
    </source>
</evidence>
<keyword evidence="3" id="KW-0804">Transcription</keyword>
<dbReference type="Gene3D" id="1.10.357.10">
    <property type="entry name" value="Tetracycline Repressor, domain 2"/>
    <property type="match status" value="1"/>
</dbReference>
<dbReference type="AlphaFoldDB" id="A0A6B8RHT1"/>
<sequence length="209" mass="24038">MKLVNKVVPMIRRNGFQSLKMEEIAKHMDVSKATLYKYFSSKVDVIDAAVSVLVDYIREQIAPQDGNLASFGRGFQMLFEQSVILGAYISDGFLKELQAVYEDQHQRLQDAMLDRQAHISSFYRQGIQNGVFHANSEQLMFLQDYVLTRAMLEVKFLMQYQLTLEQVIAAYYGLVKNQLIKAEFQELVDDTVMHAVFVKIAAKVTRDLH</sequence>
<name>A0A6B8RHT1_9BACL</name>
<dbReference type="InterPro" id="IPR050109">
    <property type="entry name" value="HTH-type_TetR-like_transc_reg"/>
</dbReference>
<reference evidence="7" key="1">
    <citation type="submission" date="2018-11" db="EMBL/GenBank/DDBJ databases">
        <title>Complete genome sequence of Paenibacillus sp. ML311-T8.</title>
        <authorList>
            <person name="Nam Y.-D."/>
            <person name="Kang J."/>
            <person name="Chung W.-H."/>
            <person name="Park Y.S."/>
        </authorList>
    </citation>
    <scope>NUCLEOTIDE SEQUENCE [LARGE SCALE GENOMIC DNA]</scope>
    <source>
        <strain evidence="7">ML311-T8</strain>
    </source>
</reference>
<dbReference type="EMBL" id="CP034235">
    <property type="protein sequence ID" value="QGQ95093.1"/>
    <property type="molecule type" value="Genomic_DNA"/>
</dbReference>
<dbReference type="Proteomes" id="UP000426246">
    <property type="component" value="Chromosome"/>
</dbReference>
<keyword evidence="2 4" id="KW-0238">DNA-binding</keyword>
<evidence type="ECO:0000313" key="7">
    <source>
        <dbReference type="Proteomes" id="UP000426246"/>
    </source>
</evidence>
<feature type="DNA-binding region" description="H-T-H motif" evidence="4">
    <location>
        <begin position="20"/>
        <end position="39"/>
    </location>
</feature>
<dbReference type="KEGG" id="ppsc:EHS13_09455"/>
<keyword evidence="1" id="KW-0805">Transcription regulation</keyword>
<keyword evidence="7" id="KW-1185">Reference proteome</keyword>
<evidence type="ECO:0000256" key="4">
    <source>
        <dbReference type="PROSITE-ProRule" id="PRU00335"/>
    </source>
</evidence>
<evidence type="ECO:0000259" key="5">
    <source>
        <dbReference type="PROSITE" id="PS50977"/>
    </source>
</evidence>
<protein>
    <submittedName>
        <fullName evidence="6">TetR/AcrR family transcriptional regulator</fullName>
    </submittedName>
</protein>
<dbReference type="GO" id="GO:0003700">
    <property type="term" value="F:DNA-binding transcription factor activity"/>
    <property type="evidence" value="ECO:0007669"/>
    <property type="project" value="TreeGrafter"/>
</dbReference>
<proteinExistence type="predicted"/>
<accession>A0A6B8RHT1</accession>
<gene>
    <name evidence="6" type="ORF">EHS13_09455</name>
</gene>
<dbReference type="Pfam" id="PF00440">
    <property type="entry name" value="TetR_N"/>
    <property type="match status" value="1"/>
</dbReference>
<evidence type="ECO:0000256" key="3">
    <source>
        <dbReference type="ARBA" id="ARBA00023163"/>
    </source>
</evidence>
<dbReference type="GO" id="GO:0000976">
    <property type="term" value="F:transcription cis-regulatory region binding"/>
    <property type="evidence" value="ECO:0007669"/>
    <property type="project" value="TreeGrafter"/>
</dbReference>
<dbReference type="PANTHER" id="PTHR30055">
    <property type="entry name" value="HTH-TYPE TRANSCRIPTIONAL REGULATOR RUTR"/>
    <property type="match status" value="1"/>
</dbReference>
<dbReference type="InterPro" id="IPR009057">
    <property type="entry name" value="Homeodomain-like_sf"/>
</dbReference>
<dbReference type="PANTHER" id="PTHR30055:SF234">
    <property type="entry name" value="HTH-TYPE TRANSCRIPTIONAL REGULATOR BETI"/>
    <property type="match status" value="1"/>
</dbReference>
<dbReference type="SUPFAM" id="SSF46689">
    <property type="entry name" value="Homeodomain-like"/>
    <property type="match status" value="1"/>
</dbReference>